<feature type="region of interest" description="Disordered" evidence="1">
    <location>
        <begin position="73"/>
        <end position="151"/>
    </location>
</feature>
<comment type="caution">
    <text evidence="2">The sequence shown here is derived from an EMBL/GenBank/DDBJ whole genome shotgun (WGS) entry which is preliminary data.</text>
</comment>
<dbReference type="AlphaFoldDB" id="A0AAE0L5X6"/>
<proteinExistence type="predicted"/>
<evidence type="ECO:0000313" key="2">
    <source>
        <dbReference type="EMBL" id="KAK3272870.1"/>
    </source>
</evidence>
<sequence>MALKAEGTKSSLLGAEIPHDLYALVEEKSLEEAKLAQSKSLLEAGFTSANVDDDVKLDFLLENIRERLDELALENPELNGPPAPKWPKAPKDPEVFGGPLHSPSAPPGLTKLLKEGVAPSDAPMARQEGVEADDEPEGAPTANAPPVMGRT</sequence>
<accession>A0AAE0L5X6</accession>
<evidence type="ECO:0000313" key="3">
    <source>
        <dbReference type="Proteomes" id="UP001190700"/>
    </source>
</evidence>
<keyword evidence="3" id="KW-1185">Reference proteome</keyword>
<gene>
    <name evidence="2" type="ORF">CYMTET_18852</name>
</gene>
<name>A0AAE0L5X6_9CHLO</name>
<organism evidence="2 3">
    <name type="scientific">Cymbomonas tetramitiformis</name>
    <dbReference type="NCBI Taxonomy" id="36881"/>
    <lineage>
        <taxon>Eukaryota</taxon>
        <taxon>Viridiplantae</taxon>
        <taxon>Chlorophyta</taxon>
        <taxon>Pyramimonadophyceae</taxon>
        <taxon>Pyramimonadales</taxon>
        <taxon>Pyramimonadaceae</taxon>
        <taxon>Cymbomonas</taxon>
    </lineage>
</organism>
<dbReference type="EMBL" id="LGRX02008750">
    <property type="protein sequence ID" value="KAK3272870.1"/>
    <property type="molecule type" value="Genomic_DNA"/>
</dbReference>
<dbReference type="Proteomes" id="UP001190700">
    <property type="component" value="Unassembled WGS sequence"/>
</dbReference>
<protein>
    <submittedName>
        <fullName evidence="2">Uncharacterized protein</fullName>
    </submittedName>
</protein>
<evidence type="ECO:0000256" key="1">
    <source>
        <dbReference type="SAM" id="MobiDB-lite"/>
    </source>
</evidence>
<reference evidence="2 3" key="1">
    <citation type="journal article" date="2015" name="Genome Biol. Evol.">
        <title>Comparative Genomics of a Bacterivorous Green Alga Reveals Evolutionary Causalities and Consequences of Phago-Mixotrophic Mode of Nutrition.</title>
        <authorList>
            <person name="Burns J.A."/>
            <person name="Paasch A."/>
            <person name="Narechania A."/>
            <person name="Kim E."/>
        </authorList>
    </citation>
    <scope>NUCLEOTIDE SEQUENCE [LARGE SCALE GENOMIC DNA]</scope>
    <source>
        <strain evidence="2 3">PLY_AMNH</strain>
    </source>
</reference>
<feature type="non-terminal residue" evidence="2">
    <location>
        <position position="151"/>
    </location>
</feature>